<dbReference type="EMBL" id="JAEMWU010000001">
    <property type="protein sequence ID" value="MBN8205852.1"/>
    <property type="molecule type" value="Genomic_DNA"/>
</dbReference>
<keyword evidence="1" id="KW-0472">Membrane</keyword>
<evidence type="ECO:0000313" key="2">
    <source>
        <dbReference type="EMBL" id="MBN8205852.1"/>
    </source>
</evidence>
<proteinExistence type="predicted"/>
<name>A0A939IT46_9MICO</name>
<sequence length="111" mass="11515">MSVDIDWGAFLSVFLAALAGAGIVVTFYALGLRLLVRGGRAPVVGPVEFTDAITIVSDKEIRRAEKAAAKAAKRSPLTEGQRMLARVGAYTCFAVCGAAVIGGVLVIVIAH</sequence>
<dbReference type="Proteomes" id="UP000664385">
    <property type="component" value="Unassembled WGS sequence"/>
</dbReference>
<organism evidence="2 3">
    <name type="scientific">Microbacterium esteraromaticum</name>
    <dbReference type="NCBI Taxonomy" id="57043"/>
    <lineage>
        <taxon>Bacteria</taxon>
        <taxon>Bacillati</taxon>
        <taxon>Actinomycetota</taxon>
        <taxon>Actinomycetes</taxon>
        <taxon>Micrococcales</taxon>
        <taxon>Microbacteriaceae</taxon>
        <taxon>Microbacterium</taxon>
    </lineage>
</organism>
<keyword evidence="1" id="KW-0812">Transmembrane</keyword>
<dbReference type="AlphaFoldDB" id="A0A939IT46"/>
<evidence type="ECO:0000313" key="3">
    <source>
        <dbReference type="Proteomes" id="UP000664385"/>
    </source>
</evidence>
<accession>A0A939IT46</accession>
<comment type="caution">
    <text evidence="2">The sequence shown here is derived from an EMBL/GenBank/DDBJ whole genome shotgun (WGS) entry which is preliminary data.</text>
</comment>
<protein>
    <submittedName>
        <fullName evidence="2">Peptidase</fullName>
    </submittedName>
</protein>
<feature type="transmembrane region" description="Helical" evidence="1">
    <location>
        <begin position="6"/>
        <end position="30"/>
    </location>
</feature>
<evidence type="ECO:0000256" key="1">
    <source>
        <dbReference type="SAM" id="Phobius"/>
    </source>
</evidence>
<keyword evidence="1" id="KW-1133">Transmembrane helix</keyword>
<feature type="transmembrane region" description="Helical" evidence="1">
    <location>
        <begin position="87"/>
        <end position="110"/>
    </location>
</feature>
<reference evidence="2" key="1">
    <citation type="submission" date="2020-12" db="EMBL/GenBank/DDBJ databases">
        <title>PHA producing bacteria isolated from mangrove.</title>
        <authorList>
            <person name="Zheng W."/>
            <person name="Yu S."/>
            <person name="Huang Y."/>
        </authorList>
    </citation>
    <scope>NUCLEOTIDE SEQUENCE</scope>
    <source>
        <strain evidence="2">GN8-5</strain>
    </source>
</reference>
<dbReference type="RefSeq" id="WP_179411125.1">
    <property type="nucleotide sequence ID" value="NZ_CP118100.1"/>
</dbReference>
<gene>
    <name evidence="2" type="ORF">JF543_07735</name>
</gene>